<dbReference type="SUPFAM" id="SSF56784">
    <property type="entry name" value="HAD-like"/>
    <property type="match status" value="1"/>
</dbReference>
<dbReference type="AlphaFoldDB" id="A0A5N6PQN7"/>
<dbReference type="Gene3D" id="3.40.50.1000">
    <property type="entry name" value="HAD superfamily/HAD-like"/>
    <property type="match status" value="1"/>
</dbReference>
<dbReference type="OrthoDB" id="10028886at2759"/>
<dbReference type="GO" id="GO:0005829">
    <property type="term" value="C:cytosol"/>
    <property type="evidence" value="ECO:0007669"/>
    <property type="project" value="TreeGrafter"/>
</dbReference>
<dbReference type="FunFam" id="1.20.910.10:FF:000006">
    <property type="entry name" value="Bifunctional TH2 protein, mitochondrial"/>
    <property type="match status" value="1"/>
</dbReference>
<protein>
    <recommendedName>
        <fullName evidence="1">Thiaminase-2/PQQC domain-containing protein</fullName>
    </recommendedName>
</protein>
<organism evidence="2 3">
    <name type="scientific">Mikania micrantha</name>
    <name type="common">bitter vine</name>
    <dbReference type="NCBI Taxonomy" id="192012"/>
    <lineage>
        <taxon>Eukaryota</taxon>
        <taxon>Viridiplantae</taxon>
        <taxon>Streptophyta</taxon>
        <taxon>Embryophyta</taxon>
        <taxon>Tracheophyta</taxon>
        <taxon>Spermatophyta</taxon>
        <taxon>Magnoliopsida</taxon>
        <taxon>eudicotyledons</taxon>
        <taxon>Gunneridae</taxon>
        <taxon>Pentapetalae</taxon>
        <taxon>asterids</taxon>
        <taxon>campanulids</taxon>
        <taxon>Asterales</taxon>
        <taxon>Asteraceae</taxon>
        <taxon>Asteroideae</taxon>
        <taxon>Heliantheae alliance</taxon>
        <taxon>Eupatorieae</taxon>
        <taxon>Mikania</taxon>
    </lineage>
</organism>
<dbReference type="GO" id="GO:0006772">
    <property type="term" value="P:thiamine metabolic process"/>
    <property type="evidence" value="ECO:0007669"/>
    <property type="project" value="UniProtKB-ARBA"/>
</dbReference>
<evidence type="ECO:0000313" key="3">
    <source>
        <dbReference type="Proteomes" id="UP000326396"/>
    </source>
</evidence>
<comment type="caution">
    <text evidence="2">The sequence shown here is derived from an EMBL/GenBank/DDBJ whole genome shotgun (WGS) entry which is preliminary data.</text>
</comment>
<evidence type="ECO:0000313" key="2">
    <source>
        <dbReference type="EMBL" id="KAD6795796.1"/>
    </source>
</evidence>
<feature type="domain" description="Thiaminase-2/PQQC" evidence="1">
    <location>
        <begin position="27"/>
        <end position="124"/>
    </location>
</feature>
<accession>A0A5N6PQN7</accession>
<dbReference type="InterPro" id="IPR023214">
    <property type="entry name" value="HAD_sf"/>
</dbReference>
<dbReference type="InterPro" id="IPR036412">
    <property type="entry name" value="HAD-like_sf"/>
</dbReference>
<dbReference type="PANTHER" id="PTHR43198">
    <property type="entry name" value="BIFUNCTIONAL TH2 PROTEIN"/>
    <property type="match status" value="1"/>
</dbReference>
<dbReference type="Proteomes" id="UP000326396">
    <property type="component" value="Linkage Group LG11"/>
</dbReference>
<sequence>MTTMEEGVAKRLWVRSQSESISSLYTPFVISLASGNLKLDTFRHYIAQDVHFLKCFAQAYEFAEEYADDDDAKVSISELRQSVLQELDMHASFCQEWGFDVSKETLPNSSTIKYTKFLLETASGKIEGLKSPENITTYFEKTKLAAYTICAMVPCMRLYAFIGKELQSVVDINGICHSYKRWIENYSCEAFQAAALQTEILLDKLSVTLKGEDLDFMQKLYNQAMRLEMEFFLAQPIDQQTVVPLSKEHNRVTIFTDFDLTCTVVDSCSVFADIAMAASPNSFLVQSESESQITKMPLTKLRNTWEALVKQYAEEYEHLMQSMLVNQKAVKFDYEGLWKALEQLSEFEKRANERVIESKILKGLNLNDIKRAGQHLVLQDGCMGFFQSVIKQQNLNASIHAVSYCWCGDLIRSAFSSGGIHNMQLHANEFIYDGLLSTGEIMKTVESPLDKLQVFNNIVKEHERCDQTNIAIYIGDSIGDLLCLVEADIGIVIGSSSSLRKIGAHFGVSFMPLWLGLVMKQREHTEGNGFCWNRRSGIVYTVSSWAEIHSLIVGS</sequence>
<dbReference type="EMBL" id="SZYD01000003">
    <property type="protein sequence ID" value="KAD6795796.1"/>
    <property type="molecule type" value="Genomic_DNA"/>
</dbReference>
<dbReference type="PANTHER" id="PTHR43198:SF2">
    <property type="entry name" value="SI:CH1073-67J19.1-RELATED"/>
    <property type="match status" value="1"/>
</dbReference>
<feature type="domain" description="Thiaminase-2/PQQC" evidence="1">
    <location>
        <begin position="146"/>
        <end position="232"/>
    </location>
</feature>
<dbReference type="Gene3D" id="1.20.910.10">
    <property type="entry name" value="Heme oxygenase-like"/>
    <property type="match status" value="1"/>
</dbReference>
<dbReference type="InterPro" id="IPR016084">
    <property type="entry name" value="Haem_Oase-like_multi-hlx"/>
</dbReference>
<dbReference type="CDD" id="cd19368">
    <property type="entry name" value="TenA_C_AtTH2-like"/>
    <property type="match status" value="1"/>
</dbReference>
<reference evidence="2 3" key="1">
    <citation type="submission" date="2019-05" db="EMBL/GenBank/DDBJ databases">
        <title>Mikania micrantha, genome provides insights into the molecular mechanism of rapid growth.</title>
        <authorList>
            <person name="Liu B."/>
        </authorList>
    </citation>
    <scope>NUCLEOTIDE SEQUENCE [LARGE SCALE GENOMIC DNA]</scope>
    <source>
        <strain evidence="2">NLD-2019</strain>
        <tissue evidence="2">Leaf</tissue>
    </source>
</reference>
<name>A0A5N6PQN7_9ASTR</name>
<evidence type="ECO:0000259" key="1">
    <source>
        <dbReference type="Pfam" id="PF03070"/>
    </source>
</evidence>
<dbReference type="SUPFAM" id="SSF48613">
    <property type="entry name" value="Heme oxygenase-like"/>
    <property type="match status" value="1"/>
</dbReference>
<dbReference type="InterPro" id="IPR004305">
    <property type="entry name" value="Thiaminase-2/PQQC"/>
</dbReference>
<dbReference type="InterPro" id="IPR050967">
    <property type="entry name" value="Thiamine_Salvage_TenA"/>
</dbReference>
<gene>
    <name evidence="2" type="ORF">E3N88_06692</name>
</gene>
<dbReference type="Pfam" id="PF03070">
    <property type="entry name" value="TENA_THI-4"/>
    <property type="match status" value="2"/>
</dbReference>
<proteinExistence type="predicted"/>
<keyword evidence="3" id="KW-1185">Reference proteome</keyword>